<dbReference type="PANTHER" id="PTHR46930">
    <property type="entry name" value="CDK5 REGULATORY SUBUNIT-ASSOCIATED PROTEIN 2"/>
    <property type="match status" value="1"/>
</dbReference>
<sequence>MDGESSVCSTASSDKTRLSPGRIRTMKEYEEQMAELKKENFNLKLRIYFIEERQEQLKGVKDIEELFNKNLELSCELDSLRKDLSEKEELLIQSARAVEILQVDHQDKIEQIRTELEREKSYLQDHIDNLQRALKEKDRRLNQLDNNSPLHRNAFGCSRESIVEQDSLRTELSNITNKYVKLEEELEAEKENYLRLQEKLECSTRENVSLEAQVRTLQTELEKRQAHLKQAYIDLERKGGFPPSPNNSQQDEQLTKKEEEMAELVKMINEIERNFETSVTSKQSNHSLSRSSSSNNSLSVSCKDQPATSPSSILRNIFFRSK</sequence>
<comment type="subcellular location">
    <subcellularLocation>
        <location evidence="1">Cytoplasm</location>
    </subcellularLocation>
</comment>
<dbReference type="Proteomes" id="UP000291343">
    <property type="component" value="Unassembled WGS sequence"/>
</dbReference>
<comment type="caution">
    <text evidence="5">The sequence shown here is derived from an EMBL/GenBank/DDBJ whole genome shotgun (WGS) entry which is preliminary data.</text>
</comment>
<dbReference type="PANTHER" id="PTHR46930:SF1">
    <property type="entry name" value="CDK5 REGULATORY SUBUNIT-ASSOCIATED PROTEIN 2"/>
    <property type="match status" value="1"/>
</dbReference>
<dbReference type="Pfam" id="PF07989">
    <property type="entry name" value="Cnn_1N"/>
    <property type="match status" value="1"/>
</dbReference>
<dbReference type="GO" id="GO:0005737">
    <property type="term" value="C:cytoplasm"/>
    <property type="evidence" value="ECO:0007669"/>
    <property type="project" value="UniProtKB-SubCell"/>
</dbReference>
<proteinExistence type="predicted"/>
<dbReference type="STRING" id="195883.A0A482XFZ0"/>
<evidence type="ECO:0000313" key="6">
    <source>
        <dbReference type="Proteomes" id="UP000291343"/>
    </source>
</evidence>
<organism evidence="5 6">
    <name type="scientific">Laodelphax striatellus</name>
    <name type="common">Small brown planthopper</name>
    <name type="synonym">Delphax striatella</name>
    <dbReference type="NCBI Taxonomy" id="195883"/>
    <lineage>
        <taxon>Eukaryota</taxon>
        <taxon>Metazoa</taxon>
        <taxon>Ecdysozoa</taxon>
        <taxon>Arthropoda</taxon>
        <taxon>Hexapoda</taxon>
        <taxon>Insecta</taxon>
        <taxon>Pterygota</taxon>
        <taxon>Neoptera</taxon>
        <taxon>Paraneoptera</taxon>
        <taxon>Hemiptera</taxon>
        <taxon>Auchenorrhyncha</taxon>
        <taxon>Fulgoroidea</taxon>
        <taxon>Delphacidae</taxon>
        <taxon>Criomorphinae</taxon>
        <taxon>Laodelphax</taxon>
    </lineage>
</organism>
<dbReference type="SMR" id="A0A482XFZ0"/>
<evidence type="ECO:0000256" key="3">
    <source>
        <dbReference type="SAM" id="MobiDB-lite"/>
    </source>
</evidence>
<name>A0A482XFZ0_LAOST</name>
<dbReference type="GO" id="GO:0043015">
    <property type="term" value="F:gamma-tubulin binding"/>
    <property type="evidence" value="ECO:0007669"/>
    <property type="project" value="TreeGrafter"/>
</dbReference>
<feature type="region of interest" description="Disordered" evidence="3">
    <location>
        <begin position="277"/>
        <end position="310"/>
    </location>
</feature>
<dbReference type="InterPro" id="IPR042791">
    <property type="entry name" value="CDK5RAP2"/>
</dbReference>
<evidence type="ECO:0000256" key="2">
    <source>
        <dbReference type="ARBA" id="ARBA00022490"/>
    </source>
</evidence>
<dbReference type="GO" id="GO:0035371">
    <property type="term" value="C:microtubule plus-end"/>
    <property type="evidence" value="ECO:0007669"/>
    <property type="project" value="TreeGrafter"/>
</dbReference>
<dbReference type="GO" id="GO:0008017">
    <property type="term" value="F:microtubule binding"/>
    <property type="evidence" value="ECO:0007669"/>
    <property type="project" value="TreeGrafter"/>
</dbReference>
<dbReference type="AlphaFoldDB" id="A0A482XFZ0"/>
<evidence type="ECO:0000259" key="4">
    <source>
        <dbReference type="Pfam" id="PF07989"/>
    </source>
</evidence>
<protein>
    <recommendedName>
        <fullName evidence="4">Centrosomin N-terminal motif 1 domain-containing protein</fullName>
    </recommendedName>
</protein>
<dbReference type="InParanoid" id="A0A482XFZ0"/>
<reference evidence="5 6" key="1">
    <citation type="journal article" date="2017" name="Gigascience">
        <title>Genome sequence of the small brown planthopper, Laodelphax striatellus.</title>
        <authorList>
            <person name="Zhu J."/>
            <person name="Jiang F."/>
            <person name="Wang X."/>
            <person name="Yang P."/>
            <person name="Bao Y."/>
            <person name="Zhao W."/>
            <person name="Wang W."/>
            <person name="Lu H."/>
            <person name="Wang Q."/>
            <person name="Cui N."/>
            <person name="Li J."/>
            <person name="Chen X."/>
            <person name="Luo L."/>
            <person name="Yu J."/>
            <person name="Kang L."/>
            <person name="Cui F."/>
        </authorList>
    </citation>
    <scope>NUCLEOTIDE SEQUENCE [LARGE SCALE GENOMIC DNA]</scope>
    <source>
        <strain evidence="5">Lst14</strain>
    </source>
</reference>
<dbReference type="GO" id="GO:0090266">
    <property type="term" value="P:regulation of mitotic cell cycle spindle assembly checkpoint"/>
    <property type="evidence" value="ECO:0007669"/>
    <property type="project" value="TreeGrafter"/>
</dbReference>
<dbReference type="GO" id="GO:0046600">
    <property type="term" value="P:negative regulation of centriole replication"/>
    <property type="evidence" value="ECO:0007669"/>
    <property type="project" value="TreeGrafter"/>
</dbReference>
<dbReference type="InterPro" id="IPR012943">
    <property type="entry name" value="Cnn_1N"/>
</dbReference>
<dbReference type="GO" id="GO:0007099">
    <property type="term" value="P:centriole replication"/>
    <property type="evidence" value="ECO:0007669"/>
    <property type="project" value="TreeGrafter"/>
</dbReference>
<feature type="compositionally biased region" description="Polar residues" evidence="3">
    <location>
        <begin position="1"/>
        <end position="13"/>
    </location>
</feature>
<feature type="compositionally biased region" description="Low complexity" evidence="3">
    <location>
        <begin position="281"/>
        <end position="301"/>
    </location>
</feature>
<dbReference type="GO" id="GO:0001578">
    <property type="term" value="P:microtubule bundle formation"/>
    <property type="evidence" value="ECO:0007669"/>
    <property type="project" value="TreeGrafter"/>
</dbReference>
<feature type="domain" description="Centrosomin N-terminal motif 1" evidence="4">
    <location>
        <begin position="25"/>
        <end position="99"/>
    </location>
</feature>
<dbReference type="GO" id="GO:0007059">
    <property type="term" value="P:chromosome segregation"/>
    <property type="evidence" value="ECO:0007669"/>
    <property type="project" value="TreeGrafter"/>
</dbReference>
<dbReference type="GO" id="GO:0000132">
    <property type="term" value="P:establishment of mitotic spindle orientation"/>
    <property type="evidence" value="ECO:0007669"/>
    <property type="project" value="TreeGrafter"/>
</dbReference>
<accession>A0A482XFZ0</accession>
<keyword evidence="2" id="KW-0963">Cytoplasm</keyword>
<feature type="region of interest" description="Disordered" evidence="3">
    <location>
        <begin position="1"/>
        <end position="20"/>
    </location>
</feature>
<dbReference type="GO" id="GO:0000242">
    <property type="term" value="C:pericentriolar material"/>
    <property type="evidence" value="ECO:0007669"/>
    <property type="project" value="TreeGrafter"/>
</dbReference>
<evidence type="ECO:0000256" key="1">
    <source>
        <dbReference type="ARBA" id="ARBA00004496"/>
    </source>
</evidence>
<evidence type="ECO:0000313" key="5">
    <source>
        <dbReference type="EMBL" id="RZF44624.1"/>
    </source>
</evidence>
<feature type="region of interest" description="Disordered" evidence="3">
    <location>
        <begin position="236"/>
        <end position="256"/>
    </location>
</feature>
<dbReference type="GO" id="GO:0097431">
    <property type="term" value="C:mitotic spindle pole"/>
    <property type="evidence" value="ECO:0007669"/>
    <property type="project" value="TreeGrafter"/>
</dbReference>
<gene>
    <name evidence="5" type="ORF">LSTR_LSTR000576</name>
</gene>
<dbReference type="EMBL" id="QKKF02010319">
    <property type="protein sequence ID" value="RZF44624.1"/>
    <property type="molecule type" value="Genomic_DNA"/>
</dbReference>
<dbReference type="OrthoDB" id="6627311at2759"/>
<keyword evidence="6" id="KW-1185">Reference proteome</keyword>